<dbReference type="VEuPathDB" id="VectorBase:BGLB029030"/>
<accession>A0A2C9LB41</accession>
<evidence type="ECO:0000313" key="2">
    <source>
        <dbReference type="Proteomes" id="UP000076420"/>
    </source>
</evidence>
<gene>
    <name evidence="1" type="primary">106051018</name>
</gene>
<proteinExistence type="predicted"/>
<dbReference type="KEGG" id="bgt:106051018"/>
<reference evidence="1" key="1">
    <citation type="submission" date="2020-05" db="UniProtKB">
        <authorList>
            <consortium name="EnsemblMetazoa"/>
        </authorList>
    </citation>
    <scope>IDENTIFICATION</scope>
    <source>
        <strain evidence="1">BB02</strain>
    </source>
</reference>
<organism evidence="1 2">
    <name type="scientific">Biomphalaria glabrata</name>
    <name type="common">Bloodfluke planorb</name>
    <name type="synonym">Freshwater snail</name>
    <dbReference type="NCBI Taxonomy" id="6526"/>
    <lineage>
        <taxon>Eukaryota</taxon>
        <taxon>Metazoa</taxon>
        <taxon>Spiralia</taxon>
        <taxon>Lophotrochozoa</taxon>
        <taxon>Mollusca</taxon>
        <taxon>Gastropoda</taxon>
        <taxon>Heterobranchia</taxon>
        <taxon>Euthyneura</taxon>
        <taxon>Panpulmonata</taxon>
        <taxon>Hygrophila</taxon>
        <taxon>Lymnaeoidea</taxon>
        <taxon>Planorbidae</taxon>
        <taxon>Biomphalaria</taxon>
    </lineage>
</organism>
<protein>
    <submittedName>
        <fullName evidence="1">Uncharacterized protein</fullName>
    </submittedName>
</protein>
<dbReference type="VEuPathDB" id="VectorBase:BGLAX_034859"/>
<dbReference type="OrthoDB" id="6048350at2759"/>
<name>A0A2C9LB41_BIOGL</name>
<dbReference type="RefSeq" id="XP_013061586.2">
    <property type="nucleotide sequence ID" value="XM_013206132.2"/>
</dbReference>
<dbReference type="AlphaFoldDB" id="A0A2C9LB41"/>
<sequence length="405" mass="45021">MERSGTYQLKAPTLAPCSNKNDLTQLKDDACGPVTCTRQPDTSGLTSCQYYKTTPDVWANNAVSVGELKPESFKYDLFRYQLYAQPAGYNCHGEQVKTVPNKQYDAPTTDVRALRQTMYIPVVPTKPGGERDVTFPMTPQTMGQPDVTTACCVPVIPCNPGFQNLTANIYPDPRVVCDTYNRCNLAGQNSHGRVDICSDKQQIANQQQHFEPPPLQQFMMPPSNLQSSGCCGFPPTFPPANQLYGPASQQAGIPMMGYSQGEGHPQQLHQQPYATNQQAALQQQQQAVDYMRGSSCTNPACVDAIDDGMNLTGNKRAVCSSNKTFRFTDRATRAILANMEAPEKRDVRLRTMYGSYGSYLLARVTPRRCLRGPKSNINTQGNGFRWCYPQTENNLCYVIERNPRC</sequence>
<dbReference type="EnsemblMetazoa" id="BGLB029030-RA">
    <property type="protein sequence ID" value="BGLB029030-PA"/>
    <property type="gene ID" value="BGLB029030"/>
</dbReference>
<evidence type="ECO:0000313" key="1">
    <source>
        <dbReference type="EnsemblMetazoa" id="BGLB029030-PA"/>
    </source>
</evidence>
<dbReference type="Proteomes" id="UP000076420">
    <property type="component" value="Unassembled WGS sequence"/>
</dbReference>